<dbReference type="InterPro" id="IPR001650">
    <property type="entry name" value="Helicase_C-like"/>
</dbReference>
<organism evidence="4 5">
    <name type="scientific">Nocardioides flavus</name>
    <name type="common">ex Wang et al. 2016</name>
    <dbReference type="NCBI Taxonomy" id="2058780"/>
    <lineage>
        <taxon>Bacteria</taxon>
        <taxon>Bacillati</taxon>
        <taxon>Actinomycetota</taxon>
        <taxon>Actinomycetes</taxon>
        <taxon>Propionibacteriales</taxon>
        <taxon>Nocardioidaceae</taxon>
        <taxon>Nocardioides</taxon>
    </lineage>
</organism>
<dbReference type="InterPro" id="IPR014001">
    <property type="entry name" value="Helicase_ATP-bd"/>
</dbReference>
<dbReference type="Pfam" id="PF00176">
    <property type="entry name" value="SNF2-rel_dom"/>
    <property type="match status" value="1"/>
</dbReference>
<dbReference type="PROSITE" id="PS51194">
    <property type="entry name" value="HELICASE_CTER"/>
    <property type="match status" value="1"/>
</dbReference>
<dbReference type="PANTHER" id="PTHR45766:SF6">
    <property type="entry name" value="SWI_SNF-RELATED MATRIX-ASSOCIATED ACTIN-DEPENDENT REGULATOR OF CHROMATIN SUBFAMILY A-LIKE PROTEIN 1"/>
    <property type="match status" value="1"/>
</dbReference>
<dbReference type="PROSITE" id="PS51192">
    <property type="entry name" value="HELICASE_ATP_BIND_1"/>
    <property type="match status" value="1"/>
</dbReference>
<protein>
    <recommendedName>
        <fullName evidence="6">Helicase</fullName>
    </recommendedName>
</protein>
<dbReference type="SMART" id="SM00487">
    <property type="entry name" value="DEXDc"/>
    <property type="match status" value="1"/>
</dbReference>
<dbReference type="Pfam" id="PF13091">
    <property type="entry name" value="PLDc_2"/>
    <property type="match status" value="1"/>
</dbReference>
<dbReference type="InterPro" id="IPR002464">
    <property type="entry name" value="DNA/RNA_helicase_DEAH_CS"/>
</dbReference>
<feature type="domain" description="Helicase ATP-binding" evidence="2">
    <location>
        <begin position="267"/>
        <end position="419"/>
    </location>
</feature>
<evidence type="ECO:0000259" key="3">
    <source>
        <dbReference type="PROSITE" id="PS51194"/>
    </source>
</evidence>
<dbReference type="InterPro" id="IPR027417">
    <property type="entry name" value="P-loop_NTPase"/>
</dbReference>
<dbReference type="InterPro" id="IPR025202">
    <property type="entry name" value="PLD-like_dom"/>
</dbReference>
<dbReference type="SMART" id="SM00490">
    <property type="entry name" value="HELICc"/>
    <property type="match status" value="1"/>
</dbReference>
<accession>A0ABQ3HKA9</accession>
<keyword evidence="1" id="KW-0378">Hydrolase</keyword>
<dbReference type="CDD" id="cd18793">
    <property type="entry name" value="SF2_C_SNF"/>
    <property type="match status" value="1"/>
</dbReference>
<keyword evidence="5" id="KW-1185">Reference proteome</keyword>
<dbReference type="Gene3D" id="3.30.870.10">
    <property type="entry name" value="Endonuclease Chain A"/>
    <property type="match status" value="1"/>
</dbReference>
<evidence type="ECO:0000313" key="4">
    <source>
        <dbReference type="EMBL" id="GHE17981.1"/>
    </source>
</evidence>
<dbReference type="Proteomes" id="UP000597341">
    <property type="component" value="Unassembled WGS sequence"/>
</dbReference>
<evidence type="ECO:0000313" key="5">
    <source>
        <dbReference type="Proteomes" id="UP000597341"/>
    </source>
</evidence>
<dbReference type="SUPFAM" id="SSF52540">
    <property type="entry name" value="P-loop containing nucleoside triphosphate hydrolases"/>
    <property type="match status" value="2"/>
</dbReference>
<dbReference type="Gene3D" id="3.40.50.10810">
    <property type="entry name" value="Tandem AAA-ATPase domain"/>
    <property type="match status" value="1"/>
</dbReference>
<dbReference type="InterPro" id="IPR038718">
    <property type="entry name" value="SNF2-like_sf"/>
</dbReference>
<evidence type="ECO:0008006" key="6">
    <source>
        <dbReference type="Google" id="ProtNLM"/>
    </source>
</evidence>
<dbReference type="PANTHER" id="PTHR45766">
    <property type="entry name" value="DNA ANNEALING HELICASE AND ENDONUCLEASE ZRANB3 FAMILY MEMBER"/>
    <property type="match status" value="1"/>
</dbReference>
<evidence type="ECO:0000259" key="2">
    <source>
        <dbReference type="PROSITE" id="PS51192"/>
    </source>
</evidence>
<name>A0ABQ3HKA9_9ACTN</name>
<dbReference type="InterPro" id="IPR000330">
    <property type="entry name" value="SNF2_N"/>
</dbReference>
<dbReference type="InterPro" id="IPR049730">
    <property type="entry name" value="SNF2/RAD54-like_C"/>
</dbReference>
<dbReference type="Gene3D" id="3.40.50.300">
    <property type="entry name" value="P-loop containing nucleotide triphosphate hydrolases"/>
    <property type="match status" value="1"/>
</dbReference>
<dbReference type="RefSeq" id="WP_191279912.1">
    <property type="nucleotide sequence ID" value="NZ_BNAD01000007.1"/>
</dbReference>
<reference evidence="5" key="1">
    <citation type="journal article" date="2019" name="Int. J. Syst. Evol. Microbiol.">
        <title>The Global Catalogue of Microorganisms (GCM) 10K type strain sequencing project: providing services to taxonomists for standard genome sequencing and annotation.</title>
        <authorList>
            <consortium name="The Broad Institute Genomics Platform"/>
            <consortium name="The Broad Institute Genome Sequencing Center for Infectious Disease"/>
            <person name="Wu L."/>
            <person name="Ma J."/>
        </authorList>
    </citation>
    <scope>NUCLEOTIDE SEQUENCE [LARGE SCALE GENOMIC DNA]</scope>
    <source>
        <strain evidence="5">CGMCC 1.12791</strain>
    </source>
</reference>
<evidence type="ECO:0000256" key="1">
    <source>
        <dbReference type="ARBA" id="ARBA00022801"/>
    </source>
</evidence>
<comment type="caution">
    <text evidence="4">The sequence shown here is derived from an EMBL/GenBank/DDBJ whole genome shotgun (WGS) entry which is preliminary data.</text>
</comment>
<dbReference type="PROSITE" id="PS00690">
    <property type="entry name" value="DEAH_ATP_HELICASE"/>
    <property type="match status" value="1"/>
</dbReference>
<sequence>MTQLPDFATNHAPSDAATTVADKVNELFRLLRENKVTAPPIAIATAYINPAGFALLADELETAPRVRLLLGAEPEEDSVRAITLGDADQDDRRDAAIANHQAWLEAERDTMGFARVPTSEARRMVEWLKSVDPEGGAKVEVRRYTGGFLHGKTYLVEDGAAQAAIAGSSNMTYAGLAHNAELNLGTGGGTSSAGKVREWFEHFWNLSDSYDLAELYGRLWDPHTPWSVYLRMLWELYGEHLDADENPNVRTGLNLTRFQADGVARMERLLDEHGGVLVADEVGLGKTFLAGEVIYRTANINRQRVLIVAPAALKSSMWEPFLETHDFSRWVKVYSYEEVRNRLDPDKGSIEAFIQEVEDYSLVVIDEAHNLRNSGAQRSGAVDRVITAGGSKRVVLLTATPVNNSLSDLETLVKYFIRDDARFASLGIPSIREYIKQAQAIDPANLTPEHLFDLMDQVAVRRTRKFVKEHYANELIIGPDGKPTTIKFPQPKVRRIDYDLDDDGLALIDAMVYALDDPTDPHAPRAWEDRSRDPKRLMLARYLSSMYTVDHDLQEYQISNAGLLRSGLLKRLESSPQALHASLEKMIASHESFLDALGRGYVLKGEALSEWVSSESDDLDDFVLEFDKDDQIESVDGYHLTELRADVESDIALLRDLRDLALVVTEGIEPKVQRLIAELTQIASEAQRVDPRGLSHSDRRKVIIFSAFTDTIVPIHEAVVEAITNAPAGSPLADYLGRVAPPIMGSYAKVHERGASGGVDQGGRASTIAGFAPATAGPRNAAGEPSAKDEFDILFTTDVLAEGVNLQQAGQMINYDLPWNPMRIVQRHGRVDRIGSKHDYVYLGLFFPAERLDALLALEARLEAKLALADAAVGAGEVLPGRGPGHEVNLADDQVIDEFEKLLDSGGSSASLSGEEYRRRLFGAFSMEPVLKSDVLSLPFGSGSGFVNPVVRGNGYVFCVKIGKSAKPWFRYVPANDDWTLRLTDEREPVVSSDTLISLRVADPQNSSAERWLPEDVYDHAFDAWEVARDSVYSAWKELTDPNAFQPDLPLSFRDAYTLVLRKGGYLGKEAQIGLANRLRSVPTAKVARQVRGALNQGATDEQRIGLVTEVLDEAGITAPPPREPLTDIELHEVRLVTWMAVKGTRGQEEALGQLPGSKLAGELF</sequence>
<feature type="domain" description="Helicase C-terminal" evidence="3">
    <location>
        <begin position="688"/>
        <end position="874"/>
    </location>
</feature>
<dbReference type="EMBL" id="BNAD01000007">
    <property type="protein sequence ID" value="GHE17981.1"/>
    <property type="molecule type" value="Genomic_DNA"/>
</dbReference>
<proteinExistence type="predicted"/>
<dbReference type="Pfam" id="PF00271">
    <property type="entry name" value="Helicase_C"/>
    <property type="match status" value="1"/>
</dbReference>
<dbReference type="SUPFAM" id="SSF56024">
    <property type="entry name" value="Phospholipase D/nuclease"/>
    <property type="match status" value="1"/>
</dbReference>
<gene>
    <name evidence="4" type="ORF">GCM10011376_25910</name>
</gene>